<dbReference type="InterPro" id="IPR036312">
    <property type="entry name" value="Bifun_inhib/LTP/seed_sf"/>
</dbReference>
<reference evidence="5" key="1">
    <citation type="submission" date="2013-09" db="EMBL/GenBank/DDBJ databases">
        <title>Corchorus olitorius genome sequencing.</title>
        <authorList>
            <person name="Alam M."/>
            <person name="Haque M.S."/>
            <person name="Islam M.S."/>
            <person name="Emdad E.M."/>
            <person name="Islam M.M."/>
            <person name="Ahmed B."/>
            <person name="Halim A."/>
            <person name="Hossen Q.M.M."/>
            <person name="Hossain M.Z."/>
            <person name="Ahmed R."/>
            <person name="Khan M.M."/>
            <person name="Islam R."/>
            <person name="Rashid M.M."/>
            <person name="Khan S.A."/>
            <person name="Rahman M.S."/>
            <person name="Alam M."/>
            <person name="Yahiya A.S."/>
            <person name="Khan M.S."/>
            <person name="Azam M.S."/>
            <person name="Haque T."/>
            <person name="Lashkar M.Z.H."/>
            <person name="Akhand A.I."/>
            <person name="Morshed G."/>
            <person name="Roy S."/>
            <person name="Uddin K.S."/>
            <person name="Rabeya T."/>
            <person name="Hossain A.S."/>
            <person name="Chowdhury A."/>
            <person name="Snigdha A.R."/>
            <person name="Mortoza M.S."/>
            <person name="Matin S.A."/>
            <person name="Hoque S.M.E."/>
            <person name="Islam M.K."/>
            <person name="Roy D.K."/>
            <person name="Haider R."/>
            <person name="Moosa M.M."/>
            <person name="Elias S.M."/>
            <person name="Hasan A.M."/>
            <person name="Jahan S."/>
            <person name="Shafiuddin M."/>
            <person name="Mahmood N."/>
            <person name="Shommy N.S."/>
        </authorList>
    </citation>
    <scope>NUCLEOTIDE SEQUENCE [LARGE SCALE GENOMIC DNA]</scope>
    <source>
        <strain evidence="5">cv. O-4</strain>
    </source>
</reference>
<feature type="domain" description="Bifunctional inhibitor/plant lipid transfer protein/seed storage helical" evidence="3">
    <location>
        <begin position="53"/>
        <end position="137"/>
    </location>
</feature>
<evidence type="ECO:0000256" key="2">
    <source>
        <dbReference type="SAM" id="SignalP"/>
    </source>
</evidence>
<evidence type="ECO:0000256" key="1">
    <source>
        <dbReference type="ARBA" id="ARBA00008965"/>
    </source>
</evidence>
<evidence type="ECO:0000313" key="4">
    <source>
        <dbReference type="EMBL" id="OMP00646.1"/>
    </source>
</evidence>
<sequence length="138" mass="14204">MGSKAAASATTALVCLNLVFFTLVSSTSVIPSIPEPTTPNTPTTEPATITPSCPKDALELEACGNTLKSWLNGVPVPGTPPTPCCSLLQGLVDLDAAACVCSCIKTSVLGINMIKFPYIISTLMKHCGKGVPSGYQCT</sequence>
<protein>
    <recommendedName>
        <fullName evidence="3">Bifunctional inhibitor/plant lipid transfer protein/seed storage helical domain-containing protein</fullName>
    </recommendedName>
</protein>
<accession>A0A1R3K0R4</accession>
<comment type="caution">
    <text evidence="4">The sequence shown here is derived from an EMBL/GenBank/DDBJ whole genome shotgun (WGS) entry which is preliminary data.</text>
</comment>
<name>A0A1R3K0R4_9ROSI</name>
<evidence type="ECO:0000259" key="3">
    <source>
        <dbReference type="SMART" id="SM00499"/>
    </source>
</evidence>
<dbReference type="AlphaFoldDB" id="A0A1R3K0R4"/>
<dbReference type="InterPro" id="IPR051636">
    <property type="entry name" value="Plant_LTP/defense-related"/>
</dbReference>
<dbReference type="InterPro" id="IPR027923">
    <property type="entry name" value="Hydrophob_seed_dom"/>
</dbReference>
<gene>
    <name evidence="4" type="ORF">COLO4_12498</name>
</gene>
<dbReference type="EMBL" id="AWUE01014926">
    <property type="protein sequence ID" value="OMP00646.1"/>
    <property type="molecule type" value="Genomic_DNA"/>
</dbReference>
<dbReference type="STRING" id="93759.A0A1R3K0R4"/>
<dbReference type="Proteomes" id="UP000187203">
    <property type="component" value="Unassembled WGS sequence"/>
</dbReference>
<feature type="signal peptide" evidence="2">
    <location>
        <begin position="1"/>
        <end position="26"/>
    </location>
</feature>
<dbReference type="Gene3D" id="1.10.110.10">
    <property type="entry name" value="Plant lipid-transfer and hydrophobic proteins"/>
    <property type="match status" value="1"/>
</dbReference>
<comment type="similarity">
    <text evidence="1">Belongs to the plant LTP family. PEARLI1 subfamily.</text>
</comment>
<dbReference type="Pfam" id="PF14547">
    <property type="entry name" value="Hydrophob_seed"/>
    <property type="match status" value="1"/>
</dbReference>
<keyword evidence="2" id="KW-0732">Signal</keyword>
<dbReference type="InterPro" id="IPR016140">
    <property type="entry name" value="Bifunc_inhib/LTP/seed_store"/>
</dbReference>
<proteinExistence type="inferred from homology"/>
<keyword evidence="5" id="KW-1185">Reference proteome</keyword>
<feature type="chain" id="PRO_5012797178" description="Bifunctional inhibitor/plant lipid transfer protein/seed storage helical domain-containing protein" evidence="2">
    <location>
        <begin position="27"/>
        <end position="138"/>
    </location>
</feature>
<dbReference type="SUPFAM" id="SSF47699">
    <property type="entry name" value="Bifunctional inhibitor/lipid-transfer protein/seed storage 2S albumin"/>
    <property type="match status" value="1"/>
</dbReference>
<dbReference type="OrthoDB" id="696558at2759"/>
<dbReference type="PANTHER" id="PTHR31731">
    <property type="match status" value="1"/>
</dbReference>
<organism evidence="4 5">
    <name type="scientific">Corchorus olitorius</name>
    <dbReference type="NCBI Taxonomy" id="93759"/>
    <lineage>
        <taxon>Eukaryota</taxon>
        <taxon>Viridiplantae</taxon>
        <taxon>Streptophyta</taxon>
        <taxon>Embryophyta</taxon>
        <taxon>Tracheophyta</taxon>
        <taxon>Spermatophyta</taxon>
        <taxon>Magnoliopsida</taxon>
        <taxon>eudicotyledons</taxon>
        <taxon>Gunneridae</taxon>
        <taxon>Pentapetalae</taxon>
        <taxon>rosids</taxon>
        <taxon>malvids</taxon>
        <taxon>Malvales</taxon>
        <taxon>Malvaceae</taxon>
        <taxon>Grewioideae</taxon>
        <taxon>Apeibeae</taxon>
        <taxon>Corchorus</taxon>
    </lineage>
</organism>
<dbReference type="CDD" id="cd01958">
    <property type="entry name" value="HPS_like"/>
    <property type="match status" value="1"/>
</dbReference>
<dbReference type="SMART" id="SM00499">
    <property type="entry name" value="AAI"/>
    <property type="match status" value="1"/>
</dbReference>
<evidence type="ECO:0000313" key="5">
    <source>
        <dbReference type="Proteomes" id="UP000187203"/>
    </source>
</evidence>